<evidence type="ECO:0000256" key="8">
    <source>
        <dbReference type="PROSITE-ProRule" id="PRU01384"/>
    </source>
</evidence>
<comment type="catalytic activity">
    <reaction evidence="1 8">
        <text>ATP-dependent breakage, passage and rejoining of double-stranded DNA.</text>
        <dbReference type="EC" id="5.6.2.2"/>
    </reaction>
</comment>
<dbReference type="GO" id="GO:0009330">
    <property type="term" value="C:DNA topoisomerase type II (double strand cut, ATP-hydrolyzing) complex"/>
    <property type="evidence" value="ECO:0007669"/>
    <property type="project" value="TreeGrafter"/>
</dbReference>
<keyword evidence="5 8" id="KW-0238">DNA-binding</keyword>
<evidence type="ECO:0000256" key="4">
    <source>
        <dbReference type="ARBA" id="ARBA00023029"/>
    </source>
</evidence>
<dbReference type="Proteomes" id="UP000824070">
    <property type="component" value="Unassembled WGS sequence"/>
</dbReference>
<dbReference type="Gene3D" id="2.120.10.90">
    <property type="entry name" value="DNA gyrase/topoisomerase IV, subunit A, C-terminal"/>
    <property type="match status" value="1"/>
</dbReference>
<dbReference type="NCBIfam" id="NF004044">
    <property type="entry name" value="PRK05561.1"/>
    <property type="match status" value="1"/>
</dbReference>
<dbReference type="GO" id="GO:0034335">
    <property type="term" value="F:DNA negative supercoiling activity"/>
    <property type="evidence" value="ECO:0007669"/>
    <property type="project" value="UniProtKB-ARBA"/>
</dbReference>
<evidence type="ECO:0000259" key="10">
    <source>
        <dbReference type="PROSITE" id="PS52040"/>
    </source>
</evidence>
<keyword evidence="3" id="KW-1003">Cell membrane</keyword>
<dbReference type="GO" id="GO:0005737">
    <property type="term" value="C:cytoplasm"/>
    <property type="evidence" value="ECO:0007669"/>
    <property type="project" value="TreeGrafter"/>
</dbReference>
<evidence type="ECO:0000256" key="2">
    <source>
        <dbReference type="ARBA" id="ARBA00012895"/>
    </source>
</evidence>
<protein>
    <recommendedName>
        <fullName evidence="2">DNA topoisomerase (ATP-hydrolyzing)</fullName>
        <ecNumber evidence="2">5.6.2.2</ecNumber>
    </recommendedName>
</protein>
<dbReference type="NCBIfam" id="TIGR01061">
    <property type="entry name" value="parC_Gpos"/>
    <property type="match status" value="1"/>
</dbReference>
<dbReference type="SUPFAM" id="SSF56719">
    <property type="entry name" value="Type II DNA topoisomerase"/>
    <property type="match status" value="1"/>
</dbReference>
<dbReference type="Gene3D" id="3.30.1360.40">
    <property type="match status" value="1"/>
</dbReference>
<sequence length="882" mass="97919">MARKKPEKAEIIETIQPGTLDELMGERFDIYAKDVIQDRAIPDARDGMKPVQRRIIYAMWKTGNTIDKPTKKCAHIVGEVMGKYHPHGDSSIYDALVRMSQGWRMRAPLVDFQGNNGSIDGDSAAAYRYTEARLSAISQELVRDLNKDTVDMGLTFDDSEFEPLVLPARFPNMLVNGASGIAVGLATEIPPHNLKEVIDAVIYRLERPSCPIESLMRFVPGPDFPTGGVIYQSQGLQDIYLAGRGSITVACKYHFETTQDGINQIIITEIPYGVIKSALVGSIDRIRHDKDIDGIDEVRDETDRSGMRIAIDLKNGFKPEAVLSYLMAKTKLRTSYSANMVAIVDGRPVTMNLLTYCDTYIAHQKDVVTRRARFDLAKAKARLNIVDGLIKAASIINEVIAVIRASKDKADSKINLQSRFLFNEEQSEAIVMMPLYKLSHTDIDVLMAERDQLHKDIDSYNALLGSEEVLNKSIISDLRAVSKAYADKRRTQIQEEDDSLKVINRGDLVAKEEVMVALTRDGYVKRSSIASYKGSGGHNGVLPGLKSKDTFAYIDKCVSTDHLLIFTNMGQYIELPVHLLKANKWLDEGIHINYTASLSPKEKIVRAFCIKSWRDDLFVVLASRKGLIKRVRLSSFKSSRLGKPLRAMKLLSGDELSCAAISSGNSQLFLFSERGLCANYSESEITPTSTGSSGVKAASFHGEDVVALFALYPDEGCKFALITDMGATRVLSSSNVKPSGRLNKATTIFKSFKKEPNSLIFAYRVKKEDEAPLTFHATCSGGDYIDVTFQDLFLTPMDKIAKGEIKLPKAQTISCVNVTWGEDVDDSIKSLLPAEEGKVEEDAVPEDEPTKRSDSSIVEDDSDGVNEKYEQISIFDDFDFDN</sequence>
<proteinExistence type="predicted"/>
<dbReference type="InterPro" id="IPR005741">
    <property type="entry name" value="TopoIV_A_Gpos"/>
</dbReference>
<dbReference type="Gene3D" id="1.10.268.10">
    <property type="entry name" value="Topoisomerase, domain 3"/>
    <property type="match status" value="1"/>
</dbReference>
<keyword evidence="6" id="KW-0472">Membrane</keyword>
<dbReference type="InterPro" id="IPR006691">
    <property type="entry name" value="GyrA/parC_rep"/>
</dbReference>
<dbReference type="Gene3D" id="3.90.199.10">
    <property type="entry name" value="Topoisomerase II, domain 5"/>
    <property type="match status" value="1"/>
</dbReference>
<dbReference type="EC" id="5.6.2.2" evidence="2"/>
<dbReference type="GO" id="GO:0005524">
    <property type="term" value="F:ATP binding"/>
    <property type="evidence" value="ECO:0007669"/>
    <property type="project" value="InterPro"/>
</dbReference>
<dbReference type="InterPro" id="IPR035516">
    <property type="entry name" value="Gyrase/topoIV_suA_C"/>
</dbReference>
<dbReference type="InterPro" id="IPR050220">
    <property type="entry name" value="Type_II_DNA_Topoisomerases"/>
</dbReference>
<feature type="region of interest" description="Disordered" evidence="9">
    <location>
        <begin position="834"/>
        <end position="865"/>
    </location>
</feature>
<keyword evidence="7 8" id="KW-0413">Isomerase</keyword>
<dbReference type="GO" id="GO:0006265">
    <property type="term" value="P:DNA topological change"/>
    <property type="evidence" value="ECO:0007669"/>
    <property type="project" value="UniProtKB-UniRule"/>
</dbReference>
<evidence type="ECO:0000256" key="3">
    <source>
        <dbReference type="ARBA" id="ARBA00022475"/>
    </source>
</evidence>
<dbReference type="InterPro" id="IPR013757">
    <property type="entry name" value="Topo_IIA_A_a_sf"/>
</dbReference>
<reference evidence="11" key="2">
    <citation type="journal article" date="2021" name="PeerJ">
        <title>Extensive microbial diversity within the chicken gut microbiome revealed by metagenomics and culture.</title>
        <authorList>
            <person name="Gilroy R."/>
            <person name="Ravi A."/>
            <person name="Getino M."/>
            <person name="Pursley I."/>
            <person name="Horton D.L."/>
            <person name="Alikhan N.F."/>
            <person name="Baker D."/>
            <person name="Gharbi K."/>
            <person name="Hall N."/>
            <person name="Watson M."/>
            <person name="Adriaenssens E.M."/>
            <person name="Foster-Nyarko E."/>
            <person name="Jarju S."/>
            <person name="Secka A."/>
            <person name="Antonio M."/>
            <person name="Oren A."/>
            <person name="Chaudhuri R.R."/>
            <person name="La Ragione R."/>
            <person name="Hildebrand F."/>
            <person name="Pallen M.J."/>
        </authorList>
    </citation>
    <scope>NUCLEOTIDE SEQUENCE</scope>
    <source>
        <strain evidence="11">ChiGjej1B1-22543</strain>
    </source>
</reference>
<feature type="active site" description="O-(5'-phospho-DNA)-tyrosine intermediate" evidence="8">
    <location>
        <position position="129"/>
    </location>
</feature>
<dbReference type="GO" id="GO:0005694">
    <property type="term" value="C:chromosome"/>
    <property type="evidence" value="ECO:0007669"/>
    <property type="project" value="InterPro"/>
</dbReference>
<dbReference type="PANTHER" id="PTHR43493:SF9">
    <property type="entry name" value="DNA TOPOISOMERASE 4 SUBUNIT A"/>
    <property type="match status" value="1"/>
</dbReference>
<name>A0A9D1LPD5_9FIRM</name>
<dbReference type="PROSITE" id="PS52040">
    <property type="entry name" value="TOPO_IIA"/>
    <property type="match status" value="1"/>
</dbReference>
<dbReference type="InterPro" id="IPR013760">
    <property type="entry name" value="Topo_IIA-like_dom_sf"/>
</dbReference>
<evidence type="ECO:0000256" key="9">
    <source>
        <dbReference type="SAM" id="MobiDB-lite"/>
    </source>
</evidence>
<dbReference type="PANTHER" id="PTHR43493">
    <property type="entry name" value="DNA GYRASE/TOPOISOMERASE SUBUNIT A"/>
    <property type="match status" value="1"/>
</dbReference>
<feature type="domain" description="Topo IIA-type catalytic" evidence="10">
    <location>
        <begin position="41"/>
        <end position="508"/>
    </location>
</feature>
<dbReference type="CDD" id="cd00187">
    <property type="entry name" value="TOP4c"/>
    <property type="match status" value="1"/>
</dbReference>
<dbReference type="Pfam" id="PF00521">
    <property type="entry name" value="DNA_topoisoIV"/>
    <property type="match status" value="1"/>
</dbReference>
<dbReference type="Pfam" id="PF03989">
    <property type="entry name" value="DNA_gyraseA_C"/>
    <property type="match status" value="3"/>
</dbReference>
<dbReference type="EMBL" id="DVMV01000039">
    <property type="protein sequence ID" value="HIU45571.1"/>
    <property type="molecule type" value="Genomic_DNA"/>
</dbReference>
<evidence type="ECO:0000256" key="5">
    <source>
        <dbReference type="ARBA" id="ARBA00023125"/>
    </source>
</evidence>
<gene>
    <name evidence="11" type="primary">parC</name>
    <name evidence="11" type="ORF">IAC52_04670</name>
</gene>
<evidence type="ECO:0000256" key="1">
    <source>
        <dbReference type="ARBA" id="ARBA00000185"/>
    </source>
</evidence>
<dbReference type="InterPro" id="IPR013758">
    <property type="entry name" value="Topo_IIA_A/C_ab"/>
</dbReference>
<keyword evidence="4 8" id="KW-0799">Topoisomerase</keyword>
<organism evidence="11 12">
    <name type="scientific">Candidatus Alloenteromonas pullicola</name>
    <dbReference type="NCBI Taxonomy" id="2840784"/>
    <lineage>
        <taxon>Bacteria</taxon>
        <taxon>Bacillati</taxon>
        <taxon>Bacillota</taxon>
        <taxon>Bacillota incertae sedis</taxon>
        <taxon>Candidatus Alloenteromonas</taxon>
    </lineage>
</organism>
<accession>A0A9D1LPD5</accession>
<dbReference type="GO" id="GO:0003677">
    <property type="term" value="F:DNA binding"/>
    <property type="evidence" value="ECO:0007669"/>
    <property type="project" value="UniProtKB-UniRule"/>
</dbReference>
<dbReference type="InterPro" id="IPR002205">
    <property type="entry name" value="Topo_IIA_dom_A"/>
</dbReference>
<dbReference type="SMART" id="SM00434">
    <property type="entry name" value="TOP4c"/>
    <property type="match status" value="1"/>
</dbReference>
<evidence type="ECO:0000256" key="6">
    <source>
        <dbReference type="ARBA" id="ARBA00023136"/>
    </source>
</evidence>
<evidence type="ECO:0000313" key="12">
    <source>
        <dbReference type="Proteomes" id="UP000824070"/>
    </source>
</evidence>
<evidence type="ECO:0000313" key="11">
    <source>
        <dbReference type="EMBL" id="HIU45571.1"/>
    </source>
</evidence>
<reference evidence="11" key="1">
    <citation type="submission" date="2020-10" db="EMBL/GenBank/DDBJ databases">
        <authorList>
            <person name="Gilroy R."/>
        </authorList>
    </citation>
    <scope>NUCLEOTIDE SEQUENCE</scope>
    <source>
        <strain evidence="11">ChiGjej1B1-22543</strain>
    </source>
</reference>
<dbReference type="AlphaFoldDB" id="A0A9D1LPD5"/>
<comment type="caution">
    <text evidence="11">The sequence shown here is derived from an EMBL/GenBank/DDBJ whole genome shotgun (WGS) entry which is preliminary data.</text>
</comment>
<evidence type="ECO:0000256" key="7">
    <source>
        <dbReference type="ARBA" id="ARBA00023235"/>
    </source>
</evidence>
<dbReference type="SUPFAM" id="SSF101904">
    <property type="entry name" value="GyrA/ParC C-terminal domain-like"/>
    <property type="match status" value="1"/>
</dbReference>